<gene>
    <name evidence="1" type="ORF">DXA53_18800</name>
</gene>
<reference evidence="1 2" key="1">
    <citation type="submission" date="2018-08" db="EMBL/GenBank/DDBJ databases">
        <title>A genome reference for cultivated species of the human gut microbiota.</title>
        <authorList>
            <person name="Zou Y."/>
            <person name="Xue W."/>
            <person name="Luo G."/>
        </authorList>
    </citation>
    <scope>NUCLEOTIDE SEQUENCE [LARGE SCALE GENOMIC DNA]</scope>
    <source>
        <strain evidence="1 2">OF03-11</strain>
    </source>
</reference>
<name>A0A1Y3YBW3_9BACT</name>
<proteinExistence type="predicted"/>
<evidence type="ECO:0000313" key="2">
    <source>
        <dbReference type="Proteomes" id="UP000284434"/>
    </source>
</evidence>
<evidence type="ECO:0000313" key="1">
    <source>
        <dbReference type="EMBL" id="RGY03404.1"/>
    </source>
</evidence>
<dbReference type="PROSITE" id="PS51257">
    <property type="entry name" value="PROKAR_LIPOPROTEIN"/>
    <property type="match status" value="1"/>
</dbReference>
<dbReference type="Proteomes" id="UP000284434">
    <property type="component" value="Unassembled WGS sequence"/>
</dbReference>
<dbReference type="EMBL" id="QSCO01000039">
    <property type="protein sequence ID" value="RGY03404.1"/>
    <property type="molecule type" value="Genomic_DNA"/>
</dbReference>
<dbReference type="RefSeq" id="WP_046403806.1">
    <property type="nucleotide sequence ID" value="NZ_CABJFF010000018.1"/>
</dbReference>
<sequence length="227" mass="25971">MKRICLFLIAFTLLLAGCNSNKVKVRGKVIGLQGTVKLLAEMPGQQGLVILAQQDVTDGNIDLETEALQIPARVWVDVAGKNTLEFILDSKDQIWIQGKIKFPDQIEVKGSGLDMEYAKLKKMFKEKYEGPIEPIDKAIKKIMEKPKRSKEEEVLLGVHQLQRQRYIRARAKYVKNLIEVNPTMELSLFLLQDELKDSLDLQRELFKKLEIANKESNVYKTTAEKLQ</sequence>
<organism evidence="1 2">
    <name type="scientific">Odoribacter splanchnicus</name>
    <dbReference type="NCBI Taxonomy" id="28118"/>
    <lineage>
        <taxon>Bacteria</taxon>
        <taxon>Pseudomonadati</taxon>
        <taxon>Bacteroidota</taxon>
        <taxon>Bacteroidia</taxon>
        <taxon>Bacteroidales</taxon>
        <taxon>Odoribacteraceae</taxon>
        <taxon>Odoribacter</taxon>
    </lineage>
</organism>
<evidence type="ECO:0008006" key="3">
    <source>
        <dbReference type="Google" id="ProtNLM"/>
    </source>
</evidence>
<dbReference type="AlphaFoldDB" id="A0A1Y3YBW3"/>
<protein>
    <recommendedName>
        <fullName evidence="3">DUF4369 domain-containing protein</fullName>
    </recommendedName>
</protein>
<comment type="caution">
    <text evidence="1">The sequence shown here is derived from an EMBL/GenBank/DDBJ whole genome shotgun (WGS) entry which is preliminary data.</text>
</comment>
<accession>A0A1Y3YBW3</accession>